<sequence>MSGGLAAVAVLCAITVTVTMWVLVLLARRVRRRGTAGQAVAAAMAAYDEAMHLTAHVAYVEALRQDAQGSSVHSPADH</sequence>
<reference evidence="3" key="1">
    <citation type="journal article" date="2019" name="Int. J. Syst. Evol. Microbiol.">
        <title>The Global Catalogue of Microorganisms (GCM) 10K type strain sequencing project: providing services to taxonomists for standard genome sequencing and annotation.</title>
        <authorList>
            <consortium name="The Broad Institute Genomics Platform"/>
            <consortium name="The Broad Institute Genome Sequencing Center for Infectious Disease"/>
            <person name="Wu L."/>
            <person name="Ma J."/>
        </authorList>
    </citation>
    <scope>NUCLEOTIDE SEQUENCE [LARGE SCALE GENOMIC DNA]</scope>
    <source>
        <strain evidence="3">CGMCC 1.12471</strain>
    </source>
</reference>
<keyword evidence="1" id="KW-0472">Membrane</keyword>
<keyword evidence="1" id="KW-0812">Transmembrane</keyword>
<keyword evidence="1" id="KW-1133">Transmembrane helix</keyword>
<name>A0ABW4LHY2_9MICO</name>
<dbReference type="RefSeq" id="WP_377936716.1">
    <property type="nucleotide sequence ID" value="NZ_JBHUEA010000043.1"/>
</dbReference>
<dbReference type="EMBL" id="JBHUEA010000043">
    <property type="protein sequence ID" value="MFD1723063.1"/>
    <property type="molecule type" value="Genomic_DNA"/>
</dbReference>
<gene>
    <name evidence="2" type="ORF">ACFSBI_16045</name>
</gene>
<comment type="caution">
    <text evidence="2">The sequence shown here is derived from an EMBL/GenBank/DDBJ whole genome shotgun (WGS) entry which is preliminary data.</text>
</comment>
<protein>
    <recommendedName>
        <fullName evidence="4">Secreted protein</fullName>
    </recommendedName>
</protein>
<evidence type="ECO:0000256" key="1">
    <source>
        <dbReference type="SAM" id="Phobius"/>
    </source>
</evidence>
<proteinExistence type="predicted"/>
<evidence type="ECO:0008006" key="4">
    <source>
        <dbReference type="Google" id="ProtNLM"/>
    </source>
</evidence>
<evidence type="ECO:0000313" key="3">
    <source>
        <dbReference type="Proteomes" id="UP001597347"/>
    </source>
</evidence>
<keyword evidence="3" id="KW-1185">Reference proteome</keyword>
<organism evidence="2 3">
    <name type="scientific">Amnibacterium endophyticum</name>
    <dbReference type="NCBI Taxonomy" id="2109337"/>
    <lineage>
        <taxon>Bacteria</taxon>
        <taxon>Bacillati</taxon>
        <taxon>Actinomycetota</taxon>
        <taxon>Actinomycetes</taxon>
        <taxon>Micrococcales</taxon>
        <taxon>Microbacteriaceae</taxon>
        <taxon>Amnibacterium</taxon>
    </lineage>
</organism>
<feature type="transmembrane region" description="Helical" evidence="1">
    <location>
        <begin position="6"/>
        <end position="27"/>
    </location>
</feature>
<dbReference type="Proteomes" id="UP001597347">
    <property type="component" value="Unassembled WGS sequence"/>
</dbReference>
<accession>A0ABW4LHY2</accession>
<evidence type="ECO:0000313" key="2">
    <source>
        <dbReference type="EMBL" id="MFD1723063.1"/>
    </source>
</evidence>